<dbReference type="Gene3D" id="3.90.1570.10">
    <property type="entry name" value="tt1808, chain A"/>
    <property type="match status" value="1"/>
</dbReference>
<dbReference type="Proteomes" id="UP000053099">
    <property type="component" value="Unassembled WGS sequence"/>
</dbReference>
<dbReference type="EMBL" id="LJJR01000026">
    <property type="protein sequence ID" value="KPD28700.1"/>
    <property type="molecule type" value="Genomic_DNA"/>
</dbReference>
<dbReference type="InterPro" id="IPR012296">
    <property type="entry name" value="Nuclease_put_TT1808"/>
</dbReference>
<proteinExistence type="predicted"/>
<organism evidence="2 3">
    <name type="scientific">Thermus scotoductus</name>
    <dbReference type="NCBI Taxonomy" id="37636"/>
    <lineage>
        <taxon>Bacteria</taxon>
        <taxon>Thermotogati</taxon>
        <taxon>Deinococcota</taxon>
        <taxon>Deinococci</taxon>
        <taxon>Thermales</taxon>
        <taxon>Thermaceae</taxon>
        <taxon>Thermus</taxon>
    </lineage>
</organism>
<protein>
    <recommendedName>
        <fullName evidence="1">Putative restriction endonuclease domain-containing protein</fullName>
    </recommendedName>
</protein>
<dbReference type="InterPro" id="IPR008538">
    <property type="entry name" value="Uma2"/>
</dbReference>
<dbReference type="CDD" id="cd06260">
    <property type="entry name" value="DUF820-like"/>
    <property type="match status" value="1"/>
</dbReference>
<dbReference type="PANTHER" id="PTHR34107">
    <property type="entry name" value="SLL0198 PROTEIN-RELATED"/>
    <property type="match status" value="1"/>
</dbReference>
<evidence type="ECO:0000259" key="1">
    <source>
        <dbReference type="Pfam" id="PF05685"/>
    </source>
</evidence>
<gene>
    <name evidence="2" type="ORF">AN926_08670</name>
</gene>
<dbReference type="InterPro" id="IPR011335">
    <property type="entry name" value="Restrct_endonuc-II-like"/>
</dbReference>
<name>A0A0N1KQG6_THESC</name>
<dbReference type="AlphaFoldDB" id="A0A0N1KQG6"/>
<comment type="caution">
    <text evidence="2">The sequence shown here is derived from an EMBL/GenBank/DDBJ whole genome shotgun (WGS) entry which is preliminary data.</text>
</comment>
<dbReference type="SUPFAM" id="SSF52980">
    <property type="entry name" value="Restriction endonuclease-like"/>
    <property type="match status" value="1"/>
</dbReference>
<reference evidence="2 3" key="1">
    <citation type="submission" date="2015-09" db="EMBL/GenBank/DDBJ databases">
        <title>Draft genome sequence of Thermus scotoductus strain K1 isolated from a geothermal spring in Nagorno-Karabakh, Armenia.</title>
        <authorList>
            <person name="Saghatelyan A."/>
            <person name="Poghosyan L."/>
            <person name="Panosyan H."/>
            <person name="Birkeland N.-K."/>
        </authorList>
    </citation>
    <scope>NUCLEOTIDE SEQUENCE [LARGE SCALE GENOMIC DNA]</scope>
    <source>
        <strain evidence="2 3">K1</strain>
    </source>
</reference>
<dbReference type="PATRIC" id="fig|37636.3.peg.923"/>
<accession>A0A0N1KQG6</accession>
<evidence type="ECO:0000313" key="2">
    <source>
        <dbReference type="EMBL" id="KPD28700.1"/>
    </source>
</evidence>
<feature type="domain" description="Putative restriction endonuclease" evidence="1">
    <location>
        <begin position="21"/>
        <end position="183"/>
    </location>
</feature>
<dbReference type="Pfam" id="PF05685">
    <property type="entry name" value="Uma2"/>
    <property type="match status" value="1"/>
</dbReference>
<evidence type="ECO:0000313" key="3">
    <source>
        <dbReference type="Proteomes" id="UP000053099"/>
    </source>
</evidence>
<dbReference type="PANTHER" id="PTHR34107:SF7">
    <property type="entry name" value="SLR2092 PROTEIN"/>
    <property type="match status" value="1"/>
</dbReference>
<sequence length="187" mass="21050">MALSLDLLRPIGERELWLLSERNPGYQFERSPEGRLWVSPTGGQSGRRSLQLAYQLARWNEERGLGVVFDASTGFKLPGGAILSPDASWVGKKRWEALSEEEKEGFPPLVPDVVFEVRSSSQGIEELRAKMILYLKEGVRLGVLVDPYTRAVEVYRPGREPERFEGADALLLEPELPGFSLRLAPLW</sequence>